<dbReference type="OrthoDB" id="9808984at2"/>
<dbReference type="eggNOG" id="COG0280">
    <property type="taxonomic scope" value="Bacteria"/>
</dbReference>
<dbReference type="Proteomes" id="UP000005615">
    <property type="component" value="Unassembled WGS sequence"/>
</dbReference>
<dbReference type="GO" id="GO:0008959">
    <property type="term" value="F:phosphate acetyltransferase activity"/>
    <property type="evidence" value="ECO:0007669"/>
    <property type="project" value="UniProtKB-EC"/>
</dbReference>
<keyword evidence="3 5" id="KW-0808">Transferase</keyword>
<dbReference type="SUPFAM" id="SSF53659">
    <property type="entry name" value="Isocitrate/Isopropylmalate dehydrogenase-like"/>
    <property type="match status" value="1"/>
</dbReference>
<organism evidence="5 6">
    <name type="scientific">Aequoribacter fuscus</name>
    <dbReference type="NCBI Taxonomy" id="2518989"/>
    <lineage>
        <taxon>Bacteria</taxon>
        <taxon>Pseudomonadati</taxon>
        <taxon>Pseudomonadota</taxon>
        <taxon>Gammaproteobacteria</taxon>
        <taxon>Cellvibrionales</taxon>
        <taxon>Halieaceae</taxon>
        <taxon>Aequoribacter</taxon>
    </lineage>
</organism>
<dbReference type="PANTHER" id="PTHR43356">
    <property type="entry name" value="PHOSPHATE ACETYLTRANSFERASE"/>
    <property type="match status" value="1"/>
</dbReference>
<evidence type="ECO:0000256" key="3">
    <source>
        <dbReference type="ARBA" id="ARBA00022679"/>
    </source>
</evidence>
<dbReference type="Gene3D" id="3.40.50.10750">
    <property type="entry name" value="Isocitrate/Isopropylmalate dehydrogenase-like"/>
    <property type="match status" value="1"/>
</dbReference>
<evidence type="ECO:0000256" key="4">
    <source>
        <dbReference type="ARBA" id="ARBA00023315"/>
    </source>
</evidence>
<dbReference type="InterPro" id="IPR012147">
    <property type="entry name" value="P_Ac_Bu_trans"/>
</dbReference>
<dbReference type="InterPro" id="IPR042112">
    <property type="entry name" value="P_AcTrfase_dom2"/>
</dbReference>
<keyword evidence="6" id="KW-1185">Reference proteome</keyword>
<dbReference type="PANTHER" id="PTHR43356:SF3">
    <property type="entry name" value="PHOSPHATE ACETYLTRANSFERASE"/>
    <property type="match status" value="1"/>
</dbReference>
<dbReference type="InterPro" id="IPR050500">
    <property type="entry name" value="Phos_Acetyltrans/Butyryltrans"/>
</dbReference>
<evidence type="ECO:0000256" key="1">
    <source>
        <dbReference type="ARBA" id="ARBA00000705"/>
    </source>
</evidence>
<proteinExistence type="inferred from homology"/>
<comment type="catalytic activity">
    <reaction evidence="1">
        <text>acetyl-CoA + phosphate = acetyl phosphate + CoA</text>
        <dbReference type="Rhea" id="RHEA:19521"/>
        <dbReference type="ChEBI" id="CHEBI:22191"/>
        <dbReference type="ChEBI" id="CHEBI:43474"/>
        <dbReference type="ChEBI" id="CHEBI:57287"/>
        <dbReference type="ChEBI" id="CHEBI:57288"/>
        <dbReference type="EC" id="2.3.1.8"/>
    </reaction>
</comment>
<dbReference type="STRING" id="2518989.IMCC3088_1269"/>
<evidence type="ECO:0000256" key="2">
    <source>
        <dbReference type="ARBA" id="ARBA00005656"/>
    </source>
</evidence>
<name>F3KYA1_9GAMM</name>
<evidence type="ECO:0000313" key="6">
    <source>
        <dbReference type="Proteomes" id="UP000005615"/>
    </source>
</evidence>
<comment type="similarity">
    <text evidence="2">Belongs to the phosphate acetyltransferase and butyryltransferase family.</text>
</comment>
<evidence type="ECO:0000313" key="5">
    <source>
        <dbReference type="EMBL" id="EGG30957.1"/>
    </source>
</evidence>
<dbReference type="AlphaFoldDB" id="F3KYA1"/>
<dbReference type="RefSeq" id="WP_009574378.1">
    <property type="nucleotide sequence ID" value="NZ_AEIG01000002.1"/>
</dbReference>
<dbReference type="Pfam" id="PF01515">
    <property type="entry name" value="PTA_PTB"/>
    <property type="match status" value="1"/>
</dbReference>
<reference evidence="5 6" key="1">
    <citation type="journal article" date="2011" name="J. Bacteriol.">
        <title>Genome sequence of strain IMCC3088, a proteorhodopsin-containing marine bacterium belonging to the OM60/NOR5 clade.</title>
        <authorList>
            <person name="Jang Y."/>
            <person name="Oh H.M."/>
            <person name="Kang I."/>
            <person name="Lee K."/>
            <person name="Yang S.J."/>
            <person name="Cho J.C."/>
        </authorList>
    </citation>
    <scope>NUCLEOTIDE SEQUENCE [LARGE SCALE GENOMIC DNA]</scope>
    <source>
        <strain evidence="5 6">IMCC3088</strain>
    </source>
</reference>
<dbReference type="Gene3D" id="3.40.50.10950">
    <property type="match status" value="1"/>
</dbReference>
<dbReference type="PIRSF" id="PIRSF000428">
    <property type="entry name" value="P_Ac_trans"/>
    <property type="match status" value="1"/>
</dbReference>
<comment type="caution">
    <text evidence="5">The sequence shown here is derived from an EMBL/GenBank/DDBJ whole genome shotgun (WGS) entry which is preliminary data.</text>
</comment>
<dbReference type="InterPro" id="IPR002505">
    <property type="entry name" value="PTA_PTB"/>
</dbReference>
<accession>F3KYA1</accession>
<dbReference type="EMBL" id="AEIG01000002">
    <property type="protein sequence ID" value="EGG30957.1"/>
    <property type="molecule type" value="Genomic_DNA"/>
</dbReference>
<keyword evidence="4" id="KW-0012">Acyltransferase</keyword>
<sequence length="318" mass="33833">MSELDRQRVIFAEGEEPRIIAAATQLRHEHGIECLLVGETNIIRDVAISQGLTVDGLKFVSPSDPLLLDQCAEHVQGLRQFKSISMAERLVKKPLPFAAAMVAIGEADLMVGGATSPTKRVIEAAAMCMGYAKEDGLASSYFVIEIPNRAQRMLFADCAVNVDPSAEHLASIAVTTAQQATALLAEPPRVAMLSFSTQGSASHASIDKVKHALELARAMDPSLLIDGEMQVDTALSERVAATKWQGESAVAGRANVLIFPSLEAGNIGYKLVQQFTGARAIGPMLQGFKHPVADLSRGATTDEIVEVTRLALQSSASG</sequence>
<dbReference type="InterPro" id="IPR042113">
    <property type="entry name" value="P_AcTrfase_dom1"/>
</dbReference>
<protein>
    <submittedName>
        <fullName evidence="5">Phosphate acetyltransferase</fullName>
    </submittedName>
</protein>
<gene>
    <name evidence="5" type="ORF">IMCC3088_1269</name>
</gene>